<organism evidence="4 5">
    <name type="scientific">Pelobacter propionicus (strain DSM 2379 / NBRC 103807 / OttBd1)</name>
    <dbReference type="NCBI Taxonomy" id="338966"/>
    <lineage>
        <taxon>Bacteria</taxon>
        <taxon>Pseudomonadati</taxon>
        <taxon>Thermodesulfobacteriota</taxon>
        <taxon>Desulfuromonadia</taxon>
        <taxon>Desulfuromonadales</taxon>
        <taxon>Desulfuromonadaceae</taxon>
        <taxon>Pelobacter</taxon>
    </lineage>
</organism>
<evidence type="ECO:0000313" key="5">
    <source>
        <dbReference type="Proteomes" id="UP000006732"/>
    </source>
</evidence>
<dbReference type="RefSeq" id="WP_011734807.1">
    <property type="nucleotide sequence ID" value="NC_008609.1"/>
</dbReference>
<dbReference type="EMBL" id="CP000482">
    <property type="protein sequence ID" value="ABK98496.1"/>
    <property type="molecule type" value="Genomic_DNA"/>
</dbReference>
<name>A1AMC6_PELPD</name>
<protein>
    <submittedName>
        <fullName evidence="4">Cytochrome c family protein</fullName>
    </submittedName>
</protein>
<dbReference type="InterPro" id="IPR036280">
    <property type="entry name" value="Multihaem_cyt_sf"/>
</dbReference>
<gene>
    <name evidence="4" type="ordered locus">Ppro_0867</name>
</gene>
<feature type="domain" description="Cytochrome c-552/4" evidence="3">
    <location>
        <begin position="55"/>
        <end position="137"/>
    </location>
</feature>
<evidence type="ECO:0000313" key="4">
    <source>
        <dbReference type="EMBL" id="ABK98496.1"/>
    </source>
</evidence>
<dbReference type="Pfam" id="PF13435">
    <property type="entry name" value="Cytochrome_C554"/>
    <property type="match status" value="1"/>
</dbReference>
<evidence type="ECO:0000259" key="3">
    <source>
        <dbReference type="Pfam" id="PF13435"/>
    </source>
</evidence>
<proteinExistence type="predicted"/>
<evidence type="ECO:0000256" key="1">
    <source>
        <dbReference type="ARBA" id="ARBA00022729"/>
    </source>
</evidence>
<reference evidence="4 5" key="1">
    <citation type="submission" date="2006-10" db="EMBL/GenBank/DDBJ databases">
        <title>Complete sequence of chromosome of Pelobacter propionicus DSM 2379.</title>
        <authorList>
            <consortium name="US DOE Joint Genome Institute"/>
            <person name="Copeland A."/>
            <person name="Lucas S."/>
            <person name="Lapidus A."/>
            <person name="Barry K."/>
            <person name="Detter J.C."/>
            <person name="Glavina del Rio T."/>
            <person name="Hammon N."/>
            <person name="Israni S."/>
            <person name="Dalin E."/>
            <person name="Tice H."/>
            <person name="Pitluck S."/>
            <person name="Saunders E."/>
            <person name="Brettin T."/>
            <person name="Bruce D."/>
            <person name="Han C."/>
            <person name="Tapia R."/>
            <person name="Schmutz J."/>
            <person name="Larimer F."/>
            <person name="Land M."/>
            <person name="Hauser L."/>
            <person name="Kyrpides N."/>
            <person name="Kim E."/>
            <person name="Lovley D."/>
            <person name="Richardson P."/>
        </authorList>
    </citation>
    <scope>NUCLEOTIDE SEQUENCE [LARGE SCALE GENOMIC DNA]</scope>
    <source>
        <strain evidence="5">DSM 2379 / NBRC 103807 / OttBd1</strain>
    </source>
</reference>
<keyword evidence="1 2" id="KW-0732">Signal</keyword>
<dbReference type="SUPFAM" id="SSF48695">
    <property type="entry name" value="Multiheme cytochromes"/>
    <property type="match status" value="1"/>
</dbReference>
<feature type="chain" id="PRO_5002632244" evidence="2">
    <location>
        <begin position="22"/>
        <end position="485"/>
    </location>
</feature>
<dbReference type="OrthoDB" id="9814800at2"/>
<dbReference type="HOGENOM" id="CLU_032391_0_0_7"/>
<dbReference type="eggNOG" id="COG4885">
    <property type="taxonomic scope" value="Bacteria"/>
</dbReference>
<dbReference type="InterPro" id="IPR051829">
    <property type="entry name" value="Multiheme_Cytochr_ET"/>
</dbReference>
<dbReference type="Proteomes" id="UP000006732">
    <property type="component" value="Chromosome"/>
</dbReference>
<keyword evidence="5" id="KW-1185">Reference proteome</keyword>
<sequence>MQRIILYGLMFLFATAVVATAENRELFQVDREYFPYYPSLFRWEKSTAPFTEPETCAGCHEQQHREWNGSVHSLALRDPIYQGELNKGVAAVGHDIARQCEGCHSAAGMVTGELKKPGLAGLSPLARAGVSCDVCHSVSGTSHTRTPTREAGNGSLILNPGYDGKEGPQLVKRGPNRPDGECGGGFHECRQSPLHDQADLCAGCHQVYHHDKHFPLEATYNEWKHSPYAQRGIQCQDCHMVENDTFLKSADDFRKPQRSQYRHYFNGTNYLLAWLSAQAATRNNDKEQAERLMKQYDMAVKRLQSAAGLELIPIYDNGRLRELKIRVSNLRAGHNLPTSLSNIRQMWLEVSARDQNNRLVMTSGSLKANGSLSPETRIFNSEGMGSDFHFSHDPWVITAFSRHETIPSRGYREVYYGVPSLRGITTLIVEARLRYRTADQHVAEALLSAVPGDINLATEYGLTSVPPLPVVDMASVRSTVAMRKR</sequence>
<dbReference type="STRING" id="338966.Ppro_0867"/>
<feature type="signal peptide" evidence="2">
    <location>
        <begin position="1"/>
        <end position="21"/>
    </location>
</feature>
<dbReference type="InterPro" id="IPR023155">
    <property type="entry name" value="Cyt_c-552/4"/>
</dbReference>
<dbReference type="PANTHER" id="PTHR35038">
    <property type="entry name" value="DISSIMILATORY SULFITE REDUCTASE SIRA"/>
    <property type="match status" value="1"/>
</dbReference>
<dbReference type="AlphaFoldDB" id="A1AMC6"/>
<dbReference type="Gene3D" id="1.10.1130.10">
    <property type="entry name" value="Flavocytochrome C3, Chain A"/>
    <property type="match status" value="1"/>
</dbReference>
<accession>A1AMC6</accession>
<evidence type="ECO:0000256" key="2">
    <source>
        <dbReference type="SAM" id="SignalP"/>
    </source>
</evidence>
<dbReference type="KEGG" id="ppd:Ppro_0867"/>